<evidence type="ECO:0000256" key="1">
    <source>
        <dbReference type="SAM" id="Phobius"/>
    </source>
</evidence>
<reference evidence="2" key="1">
    <citation type="submission" date="2020-10" db="EMBL/GenBank/DDBJ databases">
        <authorList>
            <person name="Gilroy R."/>
        </authorList>
    </citation>
    <scope>NUCLEOTIDE SEQUENCE</scope>
    <source>
        <strain evidence="2">ChiGjej1B1-19959</strain>
    </source>
</reference>
<sequence>MEETASTLMTEVGSVLEPITEQFTFANIAEILVIVIGAAAVLTLGWFGVRKVISVIQRALKRGKVSV</sequence>
<accession>A0A9D1LE71</accession>
<feature type="transmembrane region" description="Helical" evidence="1">
    <location>
        <begin position="25"/>
        <end position="49"/>
    </location>
</feature>
<organism evidence="2 3">
    <name type="scientific">Candidatus Fimenecus excrementigallinarum</name>
    <dbReference type="NCBI Taxonomy" id="2840816"/>
    <lineage>
        <taxon>Bacteria</taxon>
        <taxon>Bacillati</taxon>
        <taxon>Bacillota</taxon>
        <taxon>Clostridia</taxon>
        <taxon>Candidatus Fimenecus</taxon>
    </lineage>
</organism>
<reference evidence="2" key="2">
    <citation type="journal article" date="2021" name="PeerJ">
        <title>Extensive microbial diversity within the chicken gut microbiome revealed by metagenomics and culture.</title>
        <authorList>
            <person name="Gilroy R."/>
            <person name="Ravi A."/>
            <person name="Getino M."/>
            <person name="Pursley I."/>
            <person name="Horton D.L."/>
            <person name="Alikhan N.F."/>
            <person name="Baker D."/>
            <person name="Gharbi K."/>
            <person name="Hall N."/>
            <person name="Watson M."/>
            <person name="Adriaenssens E.M."/>
            <person name="Foster-Nyarko E."/>
            <person name="Jarju S."/>
            <person name="Secka A."/>
            <person name="Antonio M."/>
            <person name="Oren A."/>
            <person name="Chaudhuri R.R."/>
            <person name="La Ragione R."/>
            <person name="Hildebrand F."/>
            <person name="Pallen M.J."/>
        </authorList>
    </citation>
    <scope>NUCLEOTIDE SEQUENCE</scope>
    <source>
        <strain evidence="2">ChiGjej1B1-19959</strain>
    </source>
</reference>
<keyword evidence="1" id="KW-0812">Transmembrane</keyword>
<comment type="caution">
    <text evidence="2">The sequence shown here is derived from an EMBL/GenBank/DDBJ whole genome shotgun (WGS) entry which is preliminary data.</text>
</comment>
<evidence type="ECO:0000313" key="3">
    <source>
        <dbReference type="Proteomes" id="UP000824071"/>
    </source>
</evidence>
<protein>
    <submittedName>
        <fullName evidence="2">Uncharacterized protein</fullName>
    </submittedName>
</protein>
<keyword evidence="1" id="KW-1133">Transmembrane helix</keyword>
<name>A0A9D1LE71_9FIRM</name>
<keyword evidence="1" id="KW-0472">Membrane</keyword>
<proteinExistence type="predicted"/>
<gene>
    <name evidence="2" type="ORF">IAC53_02230</name>
</gene>
<dbReference type="AlphaFoldDB" id="A0A9D1LE71"/>
<evidence type="ECO:0000313" key="2">
    <source>
        <dbReference type="EMBL" id="HIU35412.1"/>
    </source>
</evidence>
<dbReference type="Proteomes" id="UP000824071">
    <property type="component" value="Unassembled WGS sequence"/>
</dbReference>
<dbReference type="EMBL" id="DVMW01000018">
    <property type="protein sequence ID" value="HIU35412.1"/>
    <property type="molecule type" value="Genomic_DNA"/>
</dbReference>